<dbReference type="SMART" id="SM00849">
    <property type="entry name" value="Lactamase_B"/>
    <property type="match status" value="1"/>
</dbReference>
<dbReference type="PANTHER" id="PTHR11203">
    <property type="entry name" value="CLEAVAGE AND POLYADENYLATION SPECIFICITY FACTOR FAMILY MEMBER"/>
    <property type="match status" value="1"/>
</dbReference>
<comment type="caution">
    <text evidence="4">The sequence shown here is derived from an EMBL/GenBank/DDBJ whole genome shotgun (WGS) entry which is preliminary data.</text>
</comment>
<evidence type="ECO:0000259" key="2">
    <source>
        <dbReference type="SMART" id="SM00849"/>
    </source>
</evidence>
<evidence type="ECO:0000256" key="1">
    <source>
        <dbReference type="ARBA" id="ARBA00022801"/>
    </source>
</evidence>
<dbReference type="STRING" id="1798709.A2538_03820"/>
<dbReference type="InterPro" id="IPR001279">
    <property type="entry name" value="Metallo-B-lactamas"/>
</dbReference>
<dbReference type="Pfam" id="PF07521">
    <property type="entry name" value="RMMBL"/>
    <property type="match status" value="1"/>
</dbReference>
<feature type="domain" description="Beta-Casp" evidence="3">
    <location>
        <begin position="242"/>
        <end position="368"/>
    </location>
</feature>
<dbReference type="GO" id="GO:0004521">
    <property type="term" value="F:RNA endonuclease activity"/>
    <property type="evidence" value="ECO:0007669"/>
    <property type="project" value="TreeGrafter"/>
</dbReference>
<dbReference type="Gene3D" id="3.40.50.10890">
    <property type="match status" value="1"/>
</dbReference>
<evidence type="ECO:0000313" key="5">
    <source>
        <dbReference type="Proteomes" id="UP000178254"/>
    </source>
</evidence>
<dbReference type="InterPro" id="IPR050698">
    <property type="entry name" value="MBL"/>
</dbReference>
<organism evidence="4 5">
    <name type="scientific">Candidatus Magasanikbacteria bacterium RIFOXYD2_FULL_41_14</name>
    <dbReference type="NCBI Taxonomy" id="1798709"/>
    <lineage>
        <taxon>Bacteria</taxon>
        <taxon>Candidatus Magasanikiibacteriota</taxon>
    </lineage>
</organism>
<dbReference type="Pfam" id="PF10996">
    <property type="entry name" value="Beta-Casp"/>
    <property type="match status" value="1"/>
</dbReference>
<protein>
    <recommendedName>
        <fullName evidence="6">MBL fold hydrolase</fullName>
    </recommendedName>
</protein>
<name>A0A1F6PDE3_9BACT</name>
<dbReference type="InterPro" id="IPR022712">
    <property type="entry name" value="Beta_Casp"/>
</dbReference>
<dbReference type="Pfam" id="PF00753">
    <property type="entry name" value="Lactamase_B"/>
    <property type="match status" value="1"/>
</dbReference>
<dbReference type="SUPFAM" id="SSF56281">
    <property type="entry name" value="Metallo-hydrolase/oxidoreductase"/>
    <property type="match status" value="1"/>
</dbReference>
<dbReference type="Gene3D" id="3.60.15.10">
    <property type="entry name" value="Ribonuclease Z/Hydroxyacylglutathione hydrolase-like"/>
    <property type="match status" value="1"/>
</dbReference>
<dbReference type="EMBL" id="MFRE01000015">
    <property type="protein sequence ID" value="OGH93964.1"/>
    <property type="molecule type" value="Genomic_DNA"/>
</dbReference>
<dbReference type="PANTHER" id="PTHR11203:SF37">
    <property type="entry name" value="INTEGRATOR COMPLEX SUBUNIT 11"/>
    <property type="match status" value="1"/>
</dbReference>
<evidence type="ECO:0008006" key="6">
    <source>
        <dbReference type="Google" id="ProtNLM"/>
    </source>
</evidence>
<keyword evidence="1" id="KW-0378">Hydrolase</keyword>
<proteinExistence type="predicted"/>
<dbReference type="AlphaFoldDB" id="A0A1F6PDE3"/>
<sequence>MNITFFGAARVVTGSCSLVEAGGLRILVDCGMFQGGRELEAQNAEPLPFDPATLDAVVVTHSHLDHVGRLPLLVKGGFKGSIYATPATLELAGLILEDAVSVMEHNAINYGSPVLYSDNDITATMARFAPLDYYEDLEFGASKKVKIKLRDAGHIFGAAFAEIVSEGKRVVFSGDVGNTKMPIIRETDQLPADIDALVCESTYGDRLHEREFDRQGYIEKMVKEAIDRGGTLMIPSFSLERTQELLYDLNDLVDRQKRLPRVPIFLDSPLAIKATAVYRHFPQYYDEAATKLLKMDDDLFNFPGLKMCLSREDSKLINSAPSPKIIIAGAGMMNGGRIIYHALRYLSDPKNTLLFIGYQAHGTLGRKILDGESPVHFLGESVQVHCQVKAIGALSAHADQEKLLDWIGGAPTLPKKVYFNHGEPVPAEAMVKLLKDELGVKGTVVDLGLKVKV</sequence>
<dbReference type="Proteomes" id="UP000178254">
    <property type="component" value="Unassembled WGS sequence"/>
</dbReference>
<dbReference type="InterPro" id="IPR011108">
    <property type="entry name" value="RMMBL"/>
</dbReference>
<reference evidence="4 5" key="1">
    <citation type="journal article" date="2016" name="Nat. Commun.">
        <title>Thousands of microbial genomes shed light on interconnected biogeochemical processes in an aquifer system.</title>
        <authorList>
            <person name="Anantharaman K."/>
            <person name="Brown C.T."/>
            <person name="Hug L.A."/>
            <person name="Sharon I."/>
            <person name="Castelle C.J."/>
            <person name="Probst A.J."/>
            <person name="Thomas B.C."/>
            <person name="Singh A."/>
            <person name="Wilkins M.J."/>
            <person name="Karaoz U."/>
            <person name="Brodie E.L."/>
            <person name="Williams K.H."/>
            <person name="Hubbard S.S."/>
            <person name="Banfield J.F."/>
        </authorList>
    </citation>
    <scope>NUCLEOTIDE SEQUENCE [LARGE SCALE GENOMIC DNA]</scope>
</reference>
<accession>A0A1F6PDE3</accession>
<dbReference type="InterPro" id="IPR036866">
    <property type="entry name" value="RibonucZ/Hydroxyglut_hydro"/>
</dbReference>
<dbReference type="GO" id="GO:0016787">
    <property type="term" value="F:hydrolase activity"/>
    <property type="evidence" value="ECO:0007669"/>
    <property type="project" value="UniProtKB-KW"/>
</dbReference>
<gene>
    <name evidence="4" type="ORF">A2538_03820</name>
</gene>
<dbReference type="CDD" id="cd16295">
    <property type="entry name" value="TTHA0252-CPSF-like_MBL-fold"/>
    <property type="match status" value="1"/>
</dbReference>
<evidence type="ECO:0000313" key="4">
    <source>
        <dbReference type="EMBL" id="OGH93964.1"/>
    </source>
</evidence>
<dbReference type="SMART" id="SM01027">
    <property type="entry name" value="Beta-Casp"/>
    <property type="match status" value="1"/>
</dbReference>
<evidence type="ECO:0000259" key="3">
    <source>
        <dbReference type="SMART" id="SM01027"/>
    </source>
</evidence>
<feature type="domain" description="Metallo-beta-lactamase" evidence="2">
    <location>
        <begin position="13"/>
        <end position="237"/>
    </location>
</feature>